<keyword evidence="2" id="KW-0472">Membrane</keyword>
<comment type="caution">
    <text evidence="3">The sequence shown here is derived from an EMBL/GenBank/DDBJ whole genome shotgun (WGS) entry which is preliminary data.</text>
</comment>
<evidence type="ECO:0000313" key="4">
    <source>
        <dbReference type="Proteomes" id="UP000708208"/>
    </source>
</evidence>
<protein>
    <submittedName>
        <fullName evidence="3">Uncharacterized protein</fullName>
    </submittedName>
</protein>
<feature type="transmembrane region" description="Helical" evidence="2">
    <location>
        <begin position="214"/>
        <end position="239"/>
    </location>
</feature>
<name>A0A8J2P872_9HEXA</name>
<gene>
    <name evidence="3" type="ORF">AFUS01_LOCUS23149</name>
</gene>
<evidence type="ECO:0000313" key="3">
    <source>
        <dbReference type="EMBL" id="CAG7734779.1"/>
    </source>
</evidence>
<accession>A0A8J2P872</accession>
<dbReference type="OrthoDB" id="122245at2759"/>
<dbReference type="EMBL" id="CAJVCH010276315">
    <property type="protein sequence ID" value="CAG7734779.1"/>
    <property type="molecule type" value="Genomic_DNA"/>
</dbReference>
<keyword evidence="2" id="KW-0812">Transmembrane</keyword>
<keyword evidence="4" id="KW-1185">Reference proteome</keyword>
<feature type="region of interest" description="Disordered" evidence="1">
    <location>
        <begin position="252"/>
        <end position="286"/>
    </location>
</feature>
<evidence type="ECO:0000256" key="2">
    <source>
        <dbReference type="SAM" id="Phobius"/>
    </source>
</evidence>
<feature type="compositionally biased region" description="Basic and acidic residues" evidence="1">
    <location>
        <begin position="270"/>
        <end position="286"/>
    </location>
</feature>
<keyword evidence="2" id="KW-1133">Transmembrane helix</keyword>
<dbReference type="Proteomes" id="UP000708208">
    <property type="component" value="Unassembled WGS sequence"/>
</dbReference>
<sequence>MALNKDDLKGYPDILAFTMIDMLHITSLPDGFFQYTKDLRMINITGTRIINLNEIPSSVIDFNYSRCDFEYVKLPQLENVEKVTLRNCTKLKKVPDLPLTAPLKFLDLKGCSLVEANYSQVAAFCLLELLLIQSVDISTPNHLERCCGLIKWSKMHDFKRGYRNQKCNGSVDGCLFAYQKPEDFGKTTIFDFNIDQASKDAYADCWRAIYRRRFFIILGLILIALLLLAFVGFILYFVVKAKMKARRQQLESDFLSPSEVEAESEPEAGSIRDSETESTRGTSDKG</sequence>
<reference evidence="3" key="1">
    <citation type="submission" date="2021-06" db="EMBL/GenBank/DDBJ databases">
        <authorList>
            <person name="Hodson N. C."/>
            <person name="Mongue J. A."/>
            <person name="Jaron S. K."/>
        </authorList>
    </citation>
    <scope>NUCLEOTIDE SEQUENCE</scope>
</reference>
<proteinExistence type="predicted"/>
<evidence type="ECO:0000256" key="1">
    <source>
        <dbReference type="SAM" id="MobiDB-lite"/>
    </source>
</evidence>
<organism evidence="3 4">
    <name type="scientific">Allacma fusca</name>
    <dbReference type="NCBI Taxonomy" id="39272"/>
    <lineage>
        <taxon>Eukaryota</taxon>
        <taxon>Metazoa</taxon>
        <taxon>Ecdysozoa</taxon>
        <taxon>Arthropoda</taxon>
        <taxon>Hexapoda</taxon>
        <taxon>Collembola</taxon>
        <taxon>Symphypleona</taxon>
        <taxon>Sminthuridae</taxon>
        <taxon>Allacma</taxon>
    </lineage>
</organism>
<dbReference type="AlphaFoldDB" id="A0A8J2P872"/>